<name>A0A426ZMH1_ENSVE</name>
<protein>
    <submittedName>
        <fullName evidence="1">Uncharacterized protein</fullName>
    </submittedName>
</protein>
<comment type="caution">
    <text evidence="1">The sequence shown here is derived from an EMBL/GenBank/DDBJ whole genome shotgun (WGS) entry which is preliminary data.</text>
</comment>
<reference evidence="1 2" key="1">
    <citation type="journal article" date="2014" name="Agronomy (Basel)">
        <title>A Draft Genome Sequence for Ensete ventricosum, the Drought-Tolerant Tree Against Hunger.</title>
        <authorList>
            <person name="Harrison J."/>
            <person name="Moore K.A."/>
            <person name="Paszkiewicz K."/>
            <person name="Jones T."/>
            <person name="Grant M."/>
            <person name="Ambacheew D."/>
            <person name="Muzemil S."/>
            <person name="Studholme D.J."/>
        </authorList>
    </citation>
    <scope>NUCLEOTIDE SEQUENCE [LARGE SCALE GENOMIC DNA]</scope>
</reference>
<evidence type="ECO:0000313" key="1">
    <source>
        <dbReference type="EMBL" id="RRT65197.1"/>
    </source>
</evidence>
<gene>
    <name evidence="1" type="ORF">B296_00037176</name>
</gene>
<proteinExistence type="predicted"/>
<evidence type="ECO:0000313" key="2">
    <source>
        <dbReference type="Proteomes" id="UP000287651"/>
    </source>
</evidence>
<dbReference type="AlphaFoldDB" id="A0A426ZMH1"/>
<dbReference type="EMBL" id="AMZH03005897">
    <property type="protein sequence ID" value="RRT65197.1"/>
    <property type="molecule type" value="Genomic_DNA"/>
</dbReference>
<feature type="non-terminal residue" evidence="1">
    <location>
        <position position="1"/>
    </location>
</feature>
<sequence>GGCPCPPAAVAPAGGSPSHWRSLLVGAIQPTDLAGTALQVVVPAGGHCPIAGGLRHSRLPLCRGPWPQSVAPLQVGRLWPTAPAGGLAMASHPCRWPSHGLLPLVLAAFAAKT</sequence>
<dbReference type="Proteomes" id="UP000287651">
    <property type="component" value="Unassembled WGS sequence"/>
</dbReference>
<accession>A0A426ZMH1</accession>
<organism evidence="1 2">
    <name type="scientific">Ensete ventricosum</name>
    <name type="common">Abyssinian banana</name>
    <name type="synonym">Musa ensete</name>
    <dbReference type="NCBI Taxonomy" id="4639"/>
    <lineage>
        <taxon>Eukaryota</taxon>
        <taxon>Viridiplantae</taxon>
        <taxon>Streptophyta</taxon>
        <taxon>Embryophyta</taxon>
        <taxon>Tracheophyta</taxon>
        <taxon>Spermatophyta</taxon>
        <taxon>Magnoliopsida</taxon>
        <taxon>Liliopsida</taxon>
        <taxon>Zingiberales</taxon>
        <taxon>Musaceae</taxon>
        <taxon>Ensete</taxon>
    </lineage>
</organism>